<dbReference type="PROSITE" id="PS50011">
    <property type="entry name" value="PROTEIN_KINASE_DOM"/>
    <property type="match status" value="1"/>
</dbReference>
<evidence type="ECO:0000256" key="6">
    <source>
        <dbReference type="ARBA" id="ARBA00022840"/>
    </source>
</evidence>
<keyword evidence="11" id="KW-1185">Reference proteome</keyword>
<dbReference type="EC" id="2.7.11.1" evidence="1"/>
<dbReference type="InterPro" id="IPR000719">
    <property type="entry name" value="Prot_kinase_dom"/>
</dbReference>
<dbReference type="SUPFAM" id="SSF56112">
    <property type="entry name" value="Protein kinase-like (PK-like)"/>
    <property type="match status" value="1"/>
</dbReference>
<dbReference type="InterPro" id="IPR011009">
    <property type="entry name" value="Kinase-like_dom_sf"/>
</dbReference>
<evidence type="ECO:0000256" key="8">
    <source>
        <dbReference type="ARBA" id="ARBA00048679"/>
    </source>
</evidence>
<feature type="non-terminal residue" evidence="10">
    <location>
        <position position="1"/>
    </location>
</feature>
<keyword evidence="6" id="KW-0067">ATP-binding</keyword>
<dbReference type="Proteomes" id="UP000023152">
    <property type="component" value="Unassembled WGS sequence"/>
</dbReference>
<dbReference type="PANTHER" id="PTHR43895:SF32">
    <property type="entry name" value="SERINE_THREONINE-PROTEIN KINASE CHK1"/>
    <property type="match status" value="1"/>
</dbReference>
<feature type="domain" description="Protein kinase" evidence="9">
    <location>
        <begin position="1"/>
        <end position="125"/>
    </location>
</feature>
<evidence type="ECO:0000313" key="10">
    <source>
        <dbReference type="EMBL" id="ETO18796.1"/>
    </source>
</evidence>
<dbReference type="Gene3D" id="1.10.510.10">
    <property type="entry name" value="Transferase(Phosphotransferase) domain 1"/>
    <property type="match status" value="1"/>
</dbReference>
<dbReference type="EMBL" id="ASPP01014384">
    <property type="protein sequence ID" value="ETO18796.1"/>
    <property type="molecule type" value="Genomic_DNA"/>
</dbReference>
<gene>
    <name evidence="10" type="ORF">RFI_18452</name>
</gene>
<dbReference type="GO" id="GO:0004674">
    <property type="term" value="F:protein serine/threonine kinase activity"/>
    <property type="evidence" value="ECO:0007669"/>
    <property type="project" value="UniProtKB-KW"/>
</dbReference>
<organism evidence="10 11">
    <name type="scientific">Reticulomyxa filosa</name>
    <dbReference type="NCBI Taxonomy" id="46433"/>
    <lineage>
        <taxon>Eukaryota</taxon>
        <taxon>Sar</taxon>
        <taxon>Rhizaria</taxon>
        <taxon>Retaria</taxon>
        <taxon>Foraminifera</taxon>
        <taxon>Monothalamids</taxon>
        <taxon>Reticulomyxidae</taxon>
        <taxon>Reticulomyxa</taxon>
    </lineage>
</organism>
<keyword evidence="4" id="KW-0547">Nucleotide-binding</keyword>
<evidence type="ECO:0000259" key="9">
    <source>
        <dbReference type="PROSITE" id="PS50011"/>
    </source>
</evidence>
<evidence type="ECO:0000256" key="1">
    <source>
        <dbReference type="ARBA" id="ARBA00012513"/>
    </source>
</evidence>
<dbReference type="AlphaFoldDB" id="X6MY89"/>
<evidence type="ECO:0000256" key="4">
    <source>
        <dbReference type="ARBA" id="ARBA00022741"/>
    </source>
</evidence>
<evidence type="ECO:0000313" key="11">
    <source>
        <dbReference type="Proteomes" id="UP000023152"/>
    </source>
</evidence>
<evidence type="ECO:0000256" key="2">
    <source>
        <dbReference type="ARBA" id="ARBA00022527"/>
    </source>
</evidence>
<dbReference type="Pfam" id="PF00069">
    <property type="entry name" value="Pkinase"/>
    <property type="match status" value="1"/>
</dbReference>
<evidence type="ECO:0000256" key="3">
    <source>
        <dbReference type="ARBA" id="ARBA00022679"/>
    </source>
</evidence>
<protein>
    <recommendedName>
        <fullName evidence="1">non-specific serine/threonine protein kinase</fullName>
        <ecNumber evidence="1">2.7.11.1</ecNumber>
    </recommendedName>
</protein>
<dbReference type="GO" id="GO:0005524">
    <property type="term" value="F:ATP binding"/>
    <property type="evidence" value="ECO:0007669"/>
    <property type="project" value="UniProtKB-KW"/>
</dbReference>
<sequence length="234" mass="27392">ITDFGLSKVFKADDGVVMKTSYVGTKGYQAPELLLNRQYDYSADVFSAGVVLFILLTGYPPFEQAHKNDKWFRPLAKGDYRKFWESHAGCQISNDEDAKDLLQRMLAYNPNDRISITDIKRHKWFNGKYLEGKDLVKVLRSRYHQMEQKRRKDAKKLKDFQDSITRSIQGLDEHEAEMELYPLGEVEGVWDTHTTAKWKDVYNTVNSAVHEVSGNTIYNFEDNTVKLWIFFFFY</sequence>
<keyword evidence="3" id="KW-0808">Transferase</keyword>
<evidence type="ECO:0000256" key="7">
    <source>
        <dbReference type="ARBA" id="ARBA00047899"/>
    </source>
</evidence>
<proteinExistence type="predicted"/>
<dbReference type="OrthoDB" id="4062651at2759"/>
<reference evidence="10 11" key="1">
    <citation type="journal article" date="2013" name="Curr. Biol.">
        <title>The Genome of the Foraminiferan Reticulomyxa filosa.</title>
        <authorList>
            <person name="Glockner G."/>
            <person name="Hulsmann N."/>
            <person name="Schleicher M."/>
            <person name="Noegel A.A."/>
            <person name="Eichinger L."/>
            <person name="Gallinger C."/>
            <person name="Pawlowski J."/>
            <person name="Sierra R."/>
            <person name="Euteneuer U."/>
            <person name="Pillet L."/>
            <person name="Moustafa A."/>
            <person name="Platzer M."/>
            <person name="Groth M."/>
            <person name="Szafranski K."/>
            <person name="Schliwa M."/>
        </authorList>
    </citation>
    <scope>NUCLEOTIDE SEQUENCE [LARGE SCALE GENOMIC DNA]</scope>
</reference>
<dbReference type="GO" id="GO:0007165">
    <property type="term" value="P:signal transduction"/>
    <property type="evidence" value="ECO:0007669"/>
    <property type="project" value="TreeGrafter"/>
</dbReference>
<accession>X6MY89</accession>
<evidence type="ECO:0000256" key="5">
    <source>
        <dbReference type="ARBA" id="ARBA00022777"/>
    </source>
</evidence>
<dbReference type="PANTHER" id="PTHR43895">
    <property type="entry name" value="CALCIUM/CALMODULIN-DEPENDENT PROTEIN KINASE KINASE-RELATED"/>
    <property type="match status" value="1"/>
</dbReference>
<keyword evidence="2" id="KW-0723">Serine/threonine-protein kinase</keyword>
<dbReference type="SMART" id="SM00220">
    <property type="entry name" value="S_TKc"/>
    <property type="match status" value="1"/>
</dbReference>
<comment type="caution">
    <text evidence="10">The sequence shown here is derived from an EMBL/GenBank/DDBJ whole genome shotgun (WGS) entry which is preliminary data.</text>
</comment>
<comment type="catalytic activity">
    <reaction evidence="8">
        <text>L-seryl-[protein] + ATP = O-phospho-L-seryl-[protein] + ADP + H(+)</text>
        <dbReference type="Rhea" id="RHEA:17989"/>
        <dbReference type="Rhea" id="RHEA-COMP:9863"/>
        <dbReference type="Rhea" id="RHEA-COMP:11604"/>
        <dbReference type="ChEBI" id="CHEBI:15378"/>
        <dbReference type="ChEBI" id="CHEBI:29999"/>
        <dbReference type="ChEBI" id="CHEBI:30616"/>
        <dbReference type="ChEBI" id="CHEBI:83421"/>
        <dbReference type="ChEBI" id="CHEBI:456216"/>
        <dbReference type="EC" id="2.7.11.1"/>
    </reaction>
</comment>
<name>X6MY89_RETFI</name>
<comment type="catalytic activity">
    <reaction evidence="7">
        <text>L-threonyl-[protein] + ATP = O-phospho-L-threonyl-[protein] + ADP + H(+)</text>
        <dbReference type="Rhea" id="RHEA:46608"/>
        <dbReference type="Rhea" id="RHEA-COMP:11060"/>
        <dbReference type="Rhea" id="RHEA-COMP:11605"/>
        <dbReference type="ChEBI" id="CHEBI:15378"/>
        <dbReference type="ChEBI" id="CHEBI:30013"/>
        <dbReference type="ChEBI" id="CHEBI:30616"/>
        <dbReference type="ChEBI" id="CHEBI:61977"/>
        <dbReference type="ChEBI" id="CHEBI:456216"/>
        <dbReference type="EC" id="2.7.11.1"/>
    </reaction>
</comment>
<keyword evidence="5 10" id="KW-0418">Kinase</keyword>